<organism evidence="2 3">
    <name type="scientific">Nyssa sinensis</name>
    <dbReference type="NCBI Taxonomy" id="561372"/>
    <lineage>
        <taxon>Eukaryota</taxon>
        <taxon>Viridiplantae</taxon>
        <taxon>Streptophyta</taxon>
        <taxon>Embryophyta</taxon>
        <taxon>Tracheophyta</taxon>
        <taxon>Spermatophyta</taxon>
        <taxon>Magnoliopsida</taxon>
        <taxon>eudicotyledons</taxon>
        <taxon>Gunneridae</taxon>
        <taxon>Pentapetalae</taxon>
        <taxon>asterids</taxon>
        <taxon>Cornales</taxon>
        <taxon>Nyssaceae</taxon>
        <taxon>Nyssa</taxon>
    </lineage>
</organism>
<dbReference type="OrthoDB" id="5544992at2759"/>
<dbReference type="AlphaFoldDB" id="A0A5J4ZUN5"/>
<evidence type="ECO:0000313" key="2">
    <source>
        <dbReference type="EMBL" id="KAA8522060.1"/>
    </source>
</evidence>
<protein>
    <recommendedName>
        <fullName evidence="1">Retrotransposon Copia-like N-terminal domain-containing protein</fullName>
    </recommendedName>
</protein>
<reference evidence="2 3" key="1">
    <citation type="submission" date="2019-09" db="EMBL/GenBank/DDBJ databases">
        <title>A chromosome-level genome assembly of the Chinese tupelo Nyssa sinensis.</title>
        <authorList>
            <person name="Yang X."/>
            <person name="Kang M."/>
            <person name="Yang Y."/>
            <person name="Xiong H."/>
            <person name="Wang M."/>
            <person name="Zhang Z."/>
            <person name="Wang Z."/>
            <person name="Wu H."/>
            <person name="Ma T."/>
            <person name="Liu J."/>
            <person name="Xi Z."/>
        </authorList>
    </citation>
    <scope>NUCLEOTIDE SEQUENCE [LARGE SCALE GENOMIC DNA]</scope>
    <source>
        <strain evidence="2">J267</strain>
        <tissue evidence="2">Leaf</tissue>
    </source>
</reference>
<dbReference type="EMBL" id="CM018048">
    <property type="protein sequence ID" value="KAA8522060.1"/>
    <property type="molecule type" value="Genomic_DNA"/>
</dbReference>
<sequence>MVERDAQKSEVNKYDNPNDPFYLHQFDQLGVVLVTQPLNEENYGTESRAMIMALSAKNKESFINGTIQKPSSTSTTKLQQWARCNNLVKSWLLNSISYDIGASVIYNEDEKQRAVSARKATGHDVTTFAVRNNSHNPERNFTPKNPHLKCEICDKVRHISETCRAHLKCDYYGWKGHTIDTCRKLQKVNFTGGKHDHQGHRSFAPKANHVDTNAVATTSPTSFTLIGEQYQNLMALLSNNTPNSMANHAGSASAMSNLSGKVFFAHVFVEDTTWILDIGATDHMICSPDLLTTSSPITN</sequence>
<name>A0A5J4ZUN5_9ASTE</name>
<dbReference type="PANTHER" id="PTHR37610">
    <property type="entry name" value="CCHC-TYPE DOMAIN-CONTAINING PROTEIN"/>
    <property type="match status" value="1"/>
</dbReference>
<evidence type="ECO:0000313" key="3">
    <source>
        <dbReference type="Proteomes" id="UP000325577"/>
    </source>
</evidence>
<dbReference type="InterPro" id="IPR029472">
    <property type="entry name" value="Copia-like_N"/>
</dbReference>
<dbReference type="Pfam" id="PF14244">
    <property type="entry name" value="Retrotran_gag_3"/>
    <property type="match status" value="1"/>
</dbReference>
<keyword evidence="3" id="KW-1185">Reference proteome</keyword>
<evidence type="ECO:0000259" key="1">
    <source>
        <dbReference type="Pfam" id="PF14244"/>
    </source>
</evidence>
<proteinExistence type="predicted"/>
<dbReference type="Proteomes" id="UP000325577">
    <property type="component" value="Linkage Group LG5"/>
</dbReference>
<dbReference type="PANTHER" id="PTHR37610:SF97">
    <property type="entry name" value="RETROTRANSPOSON GAG DOMAIN-CONTAINING PROTEIN"/>
    <property type="match status" value="1"/>
</dbReference>
<feature type="domain" description="Retrotransposon Copia-like N-terminal" evidence="1">
    <location>
        <begin position="24"/>
        <end position="71"/>
    </location>
</feature>
<gene>
    <name evidence="2" type="ORF">F0562_012626</name>
</gene>
<accession>A0A5J4ZUN5</accession>